<keyword evidence="2" id="KW-1185">Reference proteome</keyword>
<protein>
    <submittedName>
        <fullName evidence="1">Uncharacterized protein</fullName>
    </submittedName>
</protein>
<name>A0AC61QJU6_9BACT</name>
<comment type="caution">
    <text evidence="1">The sequence shown here is derived from an EMBL/GenBank/DDBJ whole genome shotgun (WGS) entry which is preliminary data.</text>
</comment>
<organism evidence="1 2">
    <name type="scientific">Candidatus Syntrophosphaera thermopropionivorans</name>
    <dbReference type="NCBI Taxonomy" id="2593015"/>
    <lineage>
        <taxon>Bacteria</taxon>
        <taxon>Pseudomonadati</taxon>
        <taxon>Candidatus Cloacimonadota</taxon>
        <taxon>Candidatus Cloacimonadia</taxon>
        <taxon>Candidatus Cloacimonadales</taxon>
        <taxon>Candidatus Cloacimonadaceae</taxon>
        <taxon>Candidatus Syntrophosphaera</taxon>
    </lineage>
</organism>
<reference evidence="1" key="1">
    <citation type="submission" date="2019-03" db="EMBL/GenBank/DDBJ databases">
        <title>Candidatus Syntrophosphaera thermopropionivorans: a novel player in syntrophic propionate oxidation during anaerobic digestion.</title>
        <authorList>
            <person name="Dyksma S."/>
        </authorList>
    </citation>
    <scope>NUCLEOTIDE SEQUENCE</scope>
    <source>
        <strain evidence="1">W5</strain>
    </source>
</reference>
<sequence length="236" mass="26547">MKHNLGLKILALAVAIIIWLQIILMDEHQSKVNLELRLVQSTTADTLRPQPKKILCQVQGKGLDILKLYFSRVYVEMSASDYWAGNDKNFRIVNMPENIKVNFINVIPPPPYENLKAEDLAKVSNKESETTTISDQEKTEELSPPKETTIIDSQDPIVTRILYELPISSPRNLKIFPPKATLKVQGKASLLARLPQGISITISPTPDNEGYYTVYASVPENVTILDITPQKVRVIK</sequence>
<gene>
    <name evidence="1" type="ORF">E0946_03120</name>
</gene>
<accession>A0AC61QJU6</accession>
<dbReference type="EMBL" id="SMOG01000005">
    <property type="protein sequence ID" value="TDF73559.1"/>
    <property type="molecule type" value="Genomic_DNA"/>
</dbReference>
<proteinExistence type="predicted"/>
<dbReference type="Proteomes" id="UP000294588">
    <property type="component" value="Unassembled WGS sequence"/>
</dbReference>
<evidence type="ECO:0000313" key="1">
    <source>
        <dbReference type="EMBL" id="TDF73559.1"/>
    </source>
</evidence>
<evidence type="ECO:0000313" key="2">
    <source>
        <dbReference type="Proteomes" id="UP000294588"/>
    </source>
</evidence>